<gene>
    <name evidence="8" type="ORF">J2Z44_000023</name>
</gene>
<dbReference type="InterPro" id="IPR004477">
    <property type="entry name" value="ComEC_N"/>
</dbReference>
<feature type="transmembrane region" description="Helical" evidence="6">
    <location>
        <begin position="224"/>
        <end position="252"/>
    </location>
</feature>
<dbReference type="InterPro" id="IPR052159">
    <property type="entry name" value="Competence_DNA_uptake"/>
</dbReference>
<feature type="domain" description="ComEC/Rec2-related protein" evidence="7">
    <location>
        <begin position="176"/>
        <end position="419"/>
    </location>
</feature>
<evidence type="ECO:0000259" key="7">
    <source>
        <dbReference type="Pfam" id="PF03772"/>
    </source>
</evidence>
<comment type="subcellular location">
    <subcellularLocation>
        <location evidence="1">Cell membrane</location>
        <topology evidence="1">Multi-pass membrane protein</topology>
    </subcellularLocation>
</comment>
<evidence type="ECO:0000256" key="4">
    <source>
        <dbReference type="ARBA" id="ARBA00022989"/>
    </source>
</evidence>
<evidence type="ECO:0000256" key="2">
    <source>
        <dbReference type="ARBA" id="ARBA00022475"/>
    </source>
</evidence>
<sequence>MDRPFVYLFVGLFIGIAACTLFVYSNIIVSLILAVIFFVVIFKTLHIKIAILIIGYFILGIVSFNMYFRFNMPGEFAEARIVEYKGYYYIAEYEGRKLKVTNAKDSLELGGNYLLKGEFQDEPNYSRGIIGTFIVENLEKGKEDFTYKIYSLKRELFNKFNKELGMNNAAILMGVCYGDSSYLSYDYMEAFNELGISHVISVSGLHTSLIYGVLSTIIGYRLSIIVLFIYVIFTGAKSATMRAFIMIVVLVLSKKLKKNYDPISALSFAAFILLLFKPYYILDAGYCLSFLGMLGIYLLYKTINRKLYKLPKALNQSISMTLAASFFTVPYIMFIFKTFTLGGFISNLIVIPFYTFVVVIGNLCLIVYKIEPIFNIFIHMLISIFSIINTSQEFLLTIIPAPLNVSYMEGLALLMLYPTYMLIKRGHRSLIYMPVVLCFLVLVDGYKFTPEIRYINEGNFNIVCIDYKYKTILISPQKVKLSKIYENIFVDEIYDEFEEQVEIQLSDKYKIKGILNHRDLTLGLFYENKCAIFLDEDVNSKSYEELVRVKHQVVEENAKKNLEAENKVISVNNNLVYSEQDISYDIIRIAKDKNAVLKGRFFKWFKVVKGKVFETYIP</sequence>
<accession>A0ABS4JXI6</accession>
<keyword evidence="4 6" id="KW-1133">Transmembrane helix</keyword>
<feature type="transmembrane region" description="Helical" evidence="6">
    <location>
        <begin position="49"/>
        <end position="68"/>
    </location>
</feature>
<reference evidence="8 9" key="1">
    <citation type="submission" date="2021-03" db="EMBL/GenBank/DDBJ databases">
        <title>Genomic Encyclopedia of Type Strains, Phase IV (KMG-IV): sequencing the most valuable type-strain genomes for metagenomic binning, comparative biology and taxonomic classification.</title>
        <authorList>
            <person name="Goeker M."/>
        </authorList>
    </citation>
    <scope>NUCLEOTIDE SEQUENCE [LARGE SCALE GENOMIC DNA]</scope>
    <source>
        <strain evidence="8 9">DSM 28650</strain>
    </source>
</reference>
<dbReference type="RefSeq" id="WP_021283257.1">
    <property type="nucleotide sequence ID" value="NZ_JAGGLL010000001.1"/>
</dbReference>
<feature type="transmembrane region" description="Helical" evidence="6">
    <location>
        <begin position="12"/>
        <end position="42"/>
    </location>
</feature>
<keyword evidence="5 6" id="KW-0472">Membrane</keyword>
<dbReference type="EMBL" id="JAGGLL010000001">
    <property type="protein sequence ID" value="MBP2020242.1"/>
    <property type="molecule type" value="Genomic_DNA"/>
</dbReference>
<name>A0ABS4JXI6_9CLOT</name>
<feature type="transmembrane region" description="Helical" evidence="6">
    <location>
        <begin position="394"/>
        <end position="417"/>
    </location>
</feature>
<comment type="caution">
    <text evidence="8">The sequence shown here is derived from an EMBL/GenBank/DDBJ whole genome shotgun (WGS) entry which is preliminary data.</text>
</comment>
<evidence type="ECO:0000313" key="9">
    <source>
        <dbReference type="Proteomes" id="UP001519308"/>
    </source>
</evidence>
<evidence type="ECO:0000256" key="6">
    <source>
        <dbReference type="SAM" id="Phobius"/>
    </source>
</evidence>
<evidence type="ECO:0000256" key="3">
    <source>
        <dbReference type="ARBA" id="ARBA00022692"/>
    </source>
</evidence>
<dbReference type="Proteomes" id="UP001519308">
    <property type="component" value="Unassembled WGS sequence"/>
</dbReference>
<feature type="transmembrane region" description="Helical" evidence="6">
    <location>
        <begin position="195"/>
        <end position="218"/>
    </location>
</feature>
<feature type="transmembrane region" description="Helical" evidence="6">
    <location>
        <begin position="282"/>
        <end position="300"/>
    </location>
</feature>
<dbReference type="PANTHER" id="PTHR30619">
    <property type="entry name" value="DNA INTERNALIZATION/COMPETENCE PROTEIN COMEC/REC2"/>
    <property type="match status" value="1"/>
</dbReference>
<keyword evidence="3 6" id="KW-0812">Transmembrane</keyword>
<feature type="transmembrane region" description="Helical" evidence="6">
    <location>
        <begin position="345"/>
        <end position="365"/>
    </location>
</feature>
<protein>
    <submittedName>
        <fullName evidence="8">Competence protein ComEC</fullName>
    </submittedName>
</protein>
<organism evidence="8 9">
    <name type="scientific">Clostridium punense</name>
    <dbReference type="NCBI Taxonomy" id="1054297"/>
    <lineage>
        <taxon>Bacteria</taxon>
        <taxon>Bacillati</taxon>
        <taxon>Bacillota</taxon>
        <taxon>Clostridia</taxon>
        <taxon>Eubacteriales</taxon>
        <taxon>Clostridiaceae</taxon>
        <taxon>Clostridium</taxon>
    </lineage>
</organism>
<dbReference type="Pfam" id="PF03772">
    <property type="entry name" value="Competence"/>
    <property type="match status" value="1"/>
</dbReference>
<dbReference type="PROSITE" id="PS51257">
    <property type="entry name" value="PROKAR_LIPOPROTEIN"/>
    <property type="match status" value="1"/>
</dbReference>
<dbReference type="NCBIfam" id="TIGR00360">
    <property type="entry name" value="ComEC_N-term"/>
    <property type="match status" value="1"/>
</dbReference>
<proteinExistence type="predicted"/>
<keyword evidence="9" id="KW-1185">Reference proteome</keyword>
<evidence type="ECO:0000256" key="1">
    <source>
        <dbReference type="ARBA" id="ARBA00004651"/>
    </source>
</evidence>
<feature type="transmembrane region" description="Helical" evidence="6">
    <location>
        <begin position="372"/>
        <end position="388"/>
    </location>
</feature>
<keyword evidence="2" id="KW-1003">Cell membrane</keyword>
<evidence type="ECO:0000313" key="8">
    <source>
        <dbReference type="EMBL" id="MBP2020242.1"/>
    </source>
</evidence>
<feature type="transmembrane region" description="Helical" evidence="6">
    <location>
        <begin position="164"/>
        <end position="183"/>
    </location>
</feature>
<feature type="transmembrane region" description="Helical" evidence="6">
    <location>
        <begin position="429"/>
        <end position="446"/>
    </location>
</feature>
<feature type="transmembrane region" description="Helical" evidence="6">
    <location>
        <begin position="321"/>
        <end position="339"/>
    </location>
</feature>
<dbReference type="PANTHER" id="PTHR30619:SF7">
    <property type="entry name" value="BETA-LACTAMASE DOMAIN PROTEIN"/>
    <property type="match status" value="1"/>
</dbReference>
<evidence type="ECO:0000256" key="5">
    <source>
        <dbReference type="ARBA" id="ARBA00023136"/>
    </source>
</evidence>